<feature type="region of interest" description="Disordered" evidence="1">
    <location>
        <begin position="1"/>
        <end position="35"/>
    </location>
</feature>
<evidence type="ECO:0000313" key="2">
    <source>
        <dbReference type="EMBL" id="KAE8237267.1"/>
    </source>
</evidence>
<gene>
    <name evidence="2" type="ORF">A4X13_0g8851</name>
</gene>
<accession>A0A8T8SD48</accession>
<reference evidence="2" key="1">
    <citation type="submission" date="2016-04" db="EMBL/GenBank/DDBJ databases">
        <authorList>
            <person name="Nguyen H.D."/>
            <person name="Samba Siva P."/>
            <person name="Cullis J."/>
            <person name="Levesque C.A."/>
            <person name="Hambleton S."/>
        </authorList>
    </citation>
    <scope>NUCLEOTIDE SEQUENCE</scope>
    <source>
        <strain evidence="2">DAOMC 236416</strain>
    </source>
</reference>
<keyword evidence="3" id="KW-1185">Reference proteome</keyword>
<sequence>MLRVRPEADQEGANTQRQVEVRPAPTPKVNLKSPTSSSFMRYATSSTLAAPLWDRREILLQVILFHGSQWILKGRRRCPVRTGPGEDEVHEVVRPVPLHGSVRDPCGQHEHEVLPAACACSAIRCAECARRTYAACTRPAYNRCYCGPPRHGGGDVNIDERAVPVTGIILRTSGRRG</sequence>
<dbReference type="AlphaFoldDB" id="A0A8T8SD48"/>
<proteinExistence type="predicted"/>
<evidence type="ECO:0000313" key="3">
    <source>
        <dbReference type="Proteomes" id="UP000077521"/>
    </source>
</evidence>
<evidence type="ECO:0000256" key="1">
    <source>
        <dbReference type="SAM" id="MobiDB-lite"/>
    </source>
</evidence>
<organism evidence="2 3">
    <name type="scientific">Tilletia indica</name>
    <dbReference type="NCBI Taxonomy" id="43049"/>
    <lineage>
        <taxon>Eukaryota</taxon>
        <taxon>Fungi</taxon>
        <taxon>Dikarya</taxon>
        <taxon>Basidiomycota</taxon>
        <taxon>Ustilaginomycotina</taxon>
        <taxon>Exobasidiomycetes</taxon>
        <taxon>Tilletiales</taxon>
        <taxon>Tilletiaceae</taxon>
        <taxon>Tilletia</taxon>
    </lineage>
</organism>
<protein>
    <submittedName>
        <fullName evidence="2">Uncharacterized protein</fullName>
    </submittedName>
</protein>
<name>A0A8T8SD48_9BASI</name>
<dbReference type="EMBL" id="LWDF02001856">
    <property type="protein sequence ID" value="KAE8237267.1"/>
    <property type="molecule type" value="Genomic_DNA"/>
</dbReference>
<dbReference type="Proteomes" id="UP000077521">
    <property type="component" value="Unassembled WGS sequence"/>
</dbReference>
<comment type="caution">
    <text evidence="2">The sequence shown here is derived from an EMBL/GenBank/DDBJ whole genome shotgun (WGS) entry which is preliminary data.</text>
</comment>
<reference evidence="2" key="2">
    <citation type="journal article" date="2019" name="IMA Fungus">
        <title>Genome sequencing and comparison of five Tilletia species to identify candidate genes for the detection of regulated species infecting wheat.</title>
        <authorList>
            <person name="Nguyen H.D.T."/>
            <person name="Sultana T."/>
            <person name="Kesanakurti P."/>
            <person name="Hambleton S."/>
        </authorList>
    </citation>
    <scope>NUCLEOTIDE SEQUENCE</scope>
    <source>
        <strain evidence="2">DAOMC 236416</strain>
    </source>
</reference>